<dbReference type="EMBL" id="JACHZG010000001">
    <property type="protein sequence ID" value="MBB3326994.1"/>
    <property type="molecule type" value="Genomic_DNA"/>
</dbReference>
<dbReference type="RefSeq" id="WP_183337906.1">
    <property type="nucleotide sequence ID" value="NZ_JACHZG010000001.1"/>
</dbReference>
<dbReference type="SUPFAM" id="SSF51445">
    <property type="entry name" value="(Trans)glycosidases"/>
    <property type="match status" value="1"/>
</dbReference>
<dbReference type="GO" id="GO:0045493">
    <property type="term" value="P:xylan catabolic process"/>
    <property type="evidence" value="ECO:0007669"/>
    <property type="project" value="UniProtKB-KW"/>
</dbReference>
<dbReference type="GO" id="GO:0016798">
    <property type="term" value="F:hydrolase activity, acting on glycosyl bonds"/>
    <property type="evidence" value="ECO:0007669"/>
    <property type="project" value="UniProtKB-KW"/>
</dbReference>
<dbReference type="AlphaFoldDB" id="A0A7W5JV80"/>
<evidence type="ECO:0000313" key="1">
    <source>
        <dbReference type="EMBL" id="MBB3326994.1"/>
    </source>
</evidence>
<keyword evidence="1" id="KW-0378">Hydrolase</keyword>
<gene>
    <name evidence="1" type="ORF">FHX39_001938</name>
</gene>
<accession>A0A7W5JV80</accession>
<keyword evidence="1" id="KW-0119">Carbohydrate metabolism</keyword>
<organism evidence="1 2">
    <name type="scientific">Microlunatus antarcticus</name>
    <dbReference type="NCBI Taxonomy" id="53388"/>
    <lineage>
        <taxon>Bacteria</taxon>
        <taxon>Bacillati</taxon>
        <taxon>Actinomycetota</taxon>
        <taxon>Actinomycetes</taxon>
        <taxon>Propionibacteriales</taxon>
        <taxon>Propionibacteriaceae</taxon>
        <taxon>Microlunatus</taxon>
    </lineage>
</organism>
<keyword evidence="1" id="KW-0326">Glycosidase</keyword>
<dbReference type="Gene3D" id="3.20.20.80">
    <property type="entry name" value="Glycosidases"/>
    <property type="match status" value="1"/>
</dbReference>
<sequence length="71" mass="8043">MSHPRRDSHRASGLDTCLRSDACVSWTTWGVDDRFDWWTDDDGDLRQGHDLLFAGGEPTPAYDAVQRVLAH</sequence>
<comment type="caution">
    <text evidence="1">The sequence shown here is derived from an EMBL/GenBank/DDBJ whole genome shotgun (WGS) entry which is preliminary data.</text>
</comment>
<keyword evidence="1" id="KW-0624">Polysaccharide degradation</keyword>
<proteinExistence type="predicted"/>
<keyword evidence="2" id="KW-1185">Reference proteome</keyword>
<protein>
    <submittedName>
        <fullName evidence="1">GH35 family endo-1,4-beta-xylanase</fullName>
    </submittedName>
</protein>
<evidence type="ECO:0000313" key="2">
    <source>
        <dbReference type="Proteomes" id="UP000565572"/>
    </source>
</evidence>
<dbReference type="InterPro" id="IPR017853">
    <property type="entry name" value="GH"/>
</dbReference>
<dbReference type="Proteomes" id="UP000565572">
    <property type="component" value="Unassembled WGS sequence"/>
</dbReference>
<keyword evidence="1" id="KW-0858">Xylan degradation</keyword>
<reference evidence="1 2" key="1">
    <citation type="submission" date="2020-08" db="EMBL/GenBank/DDBJ databases">
        <title>Sequencing the genomes of 1000 actinobacteria strains.</title>
        <authorList>
            <person name="Klenk H.-P."/>
        </authorList>
    </citation>
    <scope>NUCLEOTIDE SEQUENCE [LARGE SCALE GENOMIC DNA]</scope>
    <source>
        <strain evidence="1 2">DSM 11053</strain>
    </source>
</reference>
<name>A0A7W5JV80_9ACTN</name>